<sequence length="81" mass="9558">MHYVKLEVVRINLLRKNHCCWQFVVVKSKGSRKVIERIGFLGSINDRFRLCFNIVSLKSWMLKDALLSCKAIKLLMAFRML</sequence>
<keyword evidence="1" id="KW-0689">Ribosomal protein</keyword>
<dbReference type="EMBL" id="NXGP01000102">
    <property type="protein sequence ID" value="PIM95460.1"/>
    <property type="molecule type" value="Genomic_DNA"/>
</dbReference>
<protein>
    <submittedName>
        <fullName evidence="1">30S ribosomal protein S16</fullName>
    </submittedName>
</protein>
<accession>A0ABX4MFL5</accession>
<reference evidence="1" key="1">
    <citation type="submission" date="2017-09" db="EMBL/GenBank/DDBJ databases">
        <authorList>
            <person name="Campbell M.A."/>
            <person name="Lukasik P."/>
            <person name="Simon C."/>
            <person name="McCutcheon J.P."/>
        </authorList>
    </citation>
    <scope>NUCLEOTIDE SEQUENCE [LARGE SCALE GENOMIC DNA]</scope>
    <source>
        <strain evidence="1">TRYCRA</strain>
    </source>
</reference>
<gene>
    <name evidence="1" type="primary">rpsP</name>
    <name evidence="1" type="ORF">trycra_199</name>
</gene>
<name>A0ABX4MFL5_9HYPH</name>
<proteinExistence type="predicted"/>
<dbReference type="Proteomes" id="UP000228979">
    <property type="component" value="Unassembled WGS sequence"/>
</dbReference>
<evidence type="ECO:0000313" key="1">
    <source>
        <dbReference type="EMBL" id="PIM95460.1"/>
    </source>
</evidence>
<evidence type="ECO:0000313" key="2">
    <source>
        <dbReference type="Proteomes" id="UP000228979"/>
    </source>
</evidence>
<keyword evidence="2" id="KW-1185">Reference proteome</keyword>
<dbReference type="GO" id="GO:0005840">
    <property type="term" value="C:ribosome"/>
    <property type="evidence" value="ECO:0007669"/>
    <property type="project" value="UniProtKB-KW"/>
</dbReference>
<organism evidence="1 2">
    <name type="scientific">Candidatus Hodgkinia cicadicola</name>
    <dbReference type="NCBI Taxonomy" id="573658"/>
    <lineage>
        <taxon>Bacteria</taxon>
        <taxon>Pseudomonadati</taxon>
        <taxon>Pseudomonadota</taxon>
        <taxon>Alphaproteobacteria</taxon>
        <taxon>Hyphomicrobiales</taxon>
        <taxon>Candidatus Hodgkinia</taxon>
    </lineage>
</organism>
<keyword evidence="1" id="KW-0687">Ribonucleoprotein</keyword>
<comment type="caution">
    <text evidence="1">The sequence shown here is derived from an EMBL/GenBank/DDBJ whole genome shotgun (WGS) entry which is preliminary data.</text>
</comment>